<dbReference type="GO" id="GO:0006310">
    <property type="term" value="P:DNA recombination"/>
    <property type="evidence" value="ECO:0007669"/>
    <property type="project" value="UniProtKB-KW"/>
</dbReference>
<evidence type="ECO:0000259" key="4">
    <source>
        <dbReference type="PROSITE" id="PS50878"/>
    </source>
</evidence>
<feature type="domain" description="Core-binding (CB)" evidence="5">
    <location>
        <begin position="1013"/>
        <end position="1096"/>
    </location>
</feature>
<dbReference type="SUPFAM" id="SSF56349">
    <property type="entry name" value="DNA breaking-rejoining enzymes"/>
    <property type="match status" value="1"/>
</dbReference>
<sequence>KVRHTWQPNVVGSLCAAASCSAMAASPISQSRHSGQRLPSKDRSAGFRCTNTCDAPHINTCGRLCSRLPAPATAPEASAAAASRTCRCSRAGDTSAKQNGHRVLCGPAAAASVAAVASASDQADSTRTSSSLKESQRRRWLARNSAETNDSWQRSHWCRSDISASSSLTVEASRSQDTAADGCCCCCSRIVVGGGGGGGGGGMDLSGSWPGRRQCAAASATDSSVSSNATGLAGGDTEKVASEAAAGSDDCLARRQPGQQPVHLGDVRVSVLPAVEASPTAHADVIGAVHAADVPEQGGAAGQHLAAVAALAVGCTCGLGGWLLLLLGRLQHLRQRLQAGYFHQQLALLARLLCGQIGHNLPGRLLFGVAVAAEPADALVEFVAELEFSEIRSASLSAPSASSDCSASSRRFPNWRQRFRAKRRILAHLTGWTRHMWLRNPLPECSCRPHSRHCSFNRCVDAAWLLQNVAPVQLRVDLVVAINRQVVQMVGQIDPEAGPEVGLRRHTLLSMLNEMPATLESGTGLMGTGHTGDFLKTGNILYLLTEGDAVRRVANHVLPDAAVGGHLANGDIVAQLIKHGQGARRLWEVNIESLHQADDPKDNGKVRLIHDCSTPPGYSVNDNYTKKLSPRFESVKKVAASIGKGWFMAKLDLSQAYRSVAIHPDDYQATGIGNRDLTWLVDTRLPFGSCASVEIFYRLTQAVKRMMVRRGVANISVYLDDFLVAAESEKECMDALKELIKLVRQLGFGVNWNKVVEPTQCLVYLGVKIDTVRGVLSVPAEKCEEMRTTLLNFSQRRRLSKRQLSSLCGKLSWVVQVVHAGSCFLRPLFDLLNALEKPHHKVRVSADTVRILLWWRGALLKLPDFQLWRSCTNGWIIETDASSAGGGAILRNGSGMVDWLYVNWDLDAGGKFKDKHITYKEAIVPLLAMVRWGAFLNDSSVVVYSDSSAAVGMINRGCCRQPELQPLFQTAMLIAVRRGVEVRAFHVPGWYHVFADPCSRLHAVDKMRDFLFRTPDRLSKRCAFILGNAYAPRTKRSYRSQLASWLRFCNSRHLTPLRAEPVHVAEYLAELSTRLSAFRSCQAYANAVSLYFRALGRPDPCESPMVKLVLRGLRRCLSRQQRSREPFRVADLLKLHAHLDQRLKSDIAFWAAVLAAWWGMLRKANVTTQSGQLDLWCDLAASSIVFSEYDCELTVRHSKTNQFGDRVQRVFLPKLPDGSLGVLCPFRALERQLRTNRIGQAPRPVHLFSTWSSAGWLPLTASRFDSRLRSLCTSAGLSPREFTGHGLRRGGATAAMQLGVPLPMIKKLGDWKGNSVFRYLSVRDSDARAAVHGLARRTKKLHNRLKPNHLFQPAMSQSALLCCLAAVLAATATDVSAIIQHQAPNYFSQKVSTPHPEITRVHLMFMNHLDVGFSLPSEIGYSANVINTYLNVYFERAANVSRDLRKFGYLETFSYLAHPWMLEMFFDCPQNVSLQGIKIQCPSQATVDYVAQAVKEGAIQWHAGSMNVQYETCLTPNLLQISLDSAKRLDAKFGIKRKLSAVSLRDVPGLTRAAIDLMAKNGIVAVTNGINWACPSVDLGSPDLKFVRWRSPDTGNEIFYNKIPGGYPGNPGPDPNHPGGLDFSNCLQAPGTTEIQCWAFRSDNSGPPVDYKEVLSNYEVLRGQYPNAAISASTMEKFWSLVLANRDSVPVFTKENGDTWLQGDQADFHRMARYRAIARALDTCVSAGACQLESPDMIMFSRWIAKAAEHTYGLNGVWDYVHYSNLDFYSVMQNDNFRHGVSSWLEQRQFLQLAVDAAPPKLASYIAAELAPLADEFPGVGANFSRLNDTAWGRPLTAGGPYRVVFDRRAGLARFSIDSGATWHQGGGAFVYRTYNESDTAFFLRYYTNPNGDNTGFGKYNSTQNAHPVSQFWSISAVAIYQHSSQSTFAVQFLMDDPQSSVKYGAPASMWAMYNFTGTGYTLHSWSLSKTPTRLMEAFYIDFPKPPGALAVLNKLGHDIAVGQVAANGSVWQHMVGHSPYSVAFRQQGKAELRVQSLDSSLACPRTASYGPTVWPVPMSPVPDSKVAGISFNMLNNVWDVNFVFWYPYMPTEANFRARFRVDLADHLDDLTVDGDHQVDAKLNWRDILMASRGSTGSSGGGIYKCPHCPFITNSSQGLGRHLVHRHRPWKFACRRGFRSHMCRVHPVKWAKMRRLARNRWRQFGNRRLTAGGKAKNKPAQQEHEEAEQSDEADGADSDADRISLNSSSATNSTKASAGSAATATPNNKRP</sequence>
<name>A0A1I8JFL3_9PLAT</name>
<dbReference type="PROSITE" id="PS51900">
    <property type="entry name" value="CB"/>
    <property type="match status" value="1"/>
</dbReference>
<dbReference type="InterPro" id="IPR011010">
    <property type="entry name" value="DNA_brk_join_enz"/>
</dbReference>
<dbReference type="PANTHER" id="PTHR33050">
    <property type="entry name" value="REVERSE TRANSCRIPTASE DOMAIN-CONTAINING PROTEIN"/>
    <property type="match status" value="1"/>
</dbReference>
<dbReference type="PANTHER" id="PTHR33050:SF7">
    <property type="entry name" value="RIBONUCLEASE H"/>
    <property type="match status" value="1"/>
</dbReference>
<dbReference type="InterPro" id="IPR043502">
    <property type="entry name" value="DNA/RNA_pol_sf"/>
</dbReference>
<feature type="domain" description="Reverse transcriptase" evidence="4">
    <location>
        <begin position="575"/>
        <end position="769"/>
    </location>
</feature>
<dbReference type="Gene3D" id="1.10.443.10">
    <property type="entry name" value="Intergrase catalytic core"/>
    <property type="match status" value="1"/>
</dbReference>
<dbReference type="Pfam" id="PF16477">
    <property type="entry name" value="DUF5054"/>
    <property type="match status" value="1"/>
</dbReference>
<feature type="region of interest" description="Disordered" evidence="3">
    <location>
        <begin position="2204"/>
        <end position="2271"/>
    </location>
</feature>
<organism evidence="6 7">
    <name type="scientific">Macrostomum lignano</name>
    <dbReference type="NCBI Taxonomy" id="282301"/>
    <lineage>
        <taxon>Eukaryota</taxon>
        <taxon>Metazoa</taxon>
        <taxon>Spiralia</taxon>
        <taxon>Lophotrochozoa</taxon>
        <taxon>Platyhelminthes</taxon>
        <taxon>Rhabditophora</taxon>
        <taxon>Macrostomorpha</taxon>
        <taxon>Macrostomida</taxon>
        <taxon>Macrostomidae</taxon>
        <taxon>Macrostomum</taxon>
    </lineage>
</organism>
<dbReference type="InterPro" id="IPR044068">
    <property type="entry name" value="CB"/>
</dbReference>
<dbReference type="InterPro" id="IPR000477">
    <property type="entry name" value="RT_dom"/>
</dbReference>
<keyword evidence="2" id="KW-0233">DNA recombination</keyword>
<evidence type="ECO:0000256" key="1">
    <source>
        <dbReference type="ARBA" id="ARBA00023125"/>
    </source>
</evidence>
<dbReference type="InterPro" id="IPR043128">
    <property type="entry name" value="Rev_trsase/Diguanyl_cyclase"/>
</dbReference>
<protein>
    <submittedName>
        <fullName evidence="7">Reverse transcriptase domain-containing protein</fullName>
    </submittedName>
</protein>
<dbReference type="SUPFAM" id="SSF56672">
    <property type="entry name" value="DNA/RNA polymerases"/>
    <property type="match status" value="1"/>
</dbReference>
<evidence type="ECO:0000256" key="3">
    <source>
        <dbReference type="SAM" id="MobiDB-lite"/>
    </source>
</evidence>
<dbReference type="InterPro" id="IPR032482">
    <property type="entry name" value="DUF5054"/>
</dbReference>
<dbReference type="Proteomes" id="UP000095280">
    <property type="component" value="Unplaced"/>
</dbReference>
<dbReference type="SUPFAM" id="SSF47823">
    <property type="entry name" value="lambda integrase-like, N-terminal domain"/>
    <property type="match status" value="1"/>
</dbReference>
<keyword evidence="6" id="KW-1185">Reference proteome</keyword>
<feature type="region of interest" description="Disordered" evidence="3">
    <location>
        <begin position="118"/>
        <end position="146"/>
    </location>
</feature>
<dbReference type="Gene3D" id="3.30.70.270">
    <property type="match status" value="1"/>
</dbReference>
<dbReference type="InterPro" id="IPR010998">
    <property type="entry name" value="Integrase_recombinase_N"/>
</dbReference>
<dbReference type="InterPro" id="IPR013762">
    <property type="entry name" value="Integrase-like_cat_sf"/>
</dbReference>
<accession>A0A1I8JFL3</accession>
<keyword evidence="1" id="KW-0238">DNA-binding</keyword>
<reference evidence="7" key="1">
    <citation type="submission" date="2016-11" db="UniProtKB">
        <authorList>
            <consortium name="WormBaseParasite"/>
        </authorList>
    </citation>
    <scope>IDENTIFICATION</scope>
</reference>
<feature type="compositionally biased region" description="Low complexity" evidence="3">
    <location>
        <begin position="2246"/>
        <end position="2271"/>
    </location>
</feature>
<dbReference type="WBParaSite" id="maker-uti_cns_0047250-snap-gene-0.3-mRNA-1">
    <property type="protein sequence ID" value="maker-uti_cns_0047250-snap-gene-0.3-mRNA-1"/>
    <property type="gene ID" value="maker-uti_cns_0047250-snap-gene-0.3"/>
</dbReference>
<dbReference type="GO" id="GO:0015074">
    <property type="term" value="P:DNA integration"/>
    <property type="evidence" value="ECO:0007669"/>
    <property type="project" value="InterPro"/>
</dbReference>
<evidence type="ECO:0000259" key="5">
    <source>
        <dbReference type="PROSITE" id="PS51900"/>
    </source>
</evidence>
<dbReference type="Pfam" id="PF00078">
    <property type="entry name" value="RVT_1"/>
    <property type="match status" value="1"/>
</dbReference>
<dbReference type="PROSITE" id="PS50878">
    <property type="entry name" value="RT_POL"/>
    <property type="match status" value="1"/>
</dbReference>
<dbReference type="InterPro" id="IPR052055">
    <property type="entry name" value="Hepadnavirus_pol/RT"/>
</dbReference>
<dbReference type="Gene3D" id="1.10.150.130">
    <property type="match status" value="1"/>
</dbReference>
<proteinExistence type="predicted"/>
<dbReference type="GO" id="GO:0003677">
    <property type="term" value="F:DNA binding"/>
    <property type="evidence" value="ECO:0007669"/>
    <property type="project" value="UniProtKB-KW"/>
</dbReference>
<evidence type="ECO:0000313" key="7">
    <source>
        <dbReference type="WBParaSite" id="maker-uti_cns_0047250-snap-gene-0.3-mRNA-1"/>
    </source>
</evidence>
<evidence type="ECO:0000256" key="2">
    <source>
        <dbReference type="ARBA" id="ARBA00023172"/>
    </source>
</evidence>
<feature type="compositionally biased region" description="Acidic residues" evidence="3">
    <location>
        <begin position="2225"/>
        <end position="2238"/>
    </location>
</feature>
<evidence type="ECO:0000313" key="6">
    <source>
        <dbReference type="Proteomes" id="UP000095280"/>
    </source>
</evidence>